<gene>
    <name evidence="6" type="ORF">LMG18101_04648</name>
</gene>
<dbReference type="PANTHER" id="PTHR30055">
    <property type="entry name" value="HTH-TYPE TRANSCRIPTIONAL REGULATOR RUTR"/>
    <property type="match status" value="1"/>
</dbReference>
<keyword evidence="7" id="KW-1185">Reference proteome</keyword>
<evidence type="ECO:0000259" key="5">
    <source>
        <dbReference type="PROSITE" id="PS50977"/>
    </source>
</evidence>
<protein>
    <recommendedName>
        <fullName evidence="5">HTH tetR-type domain-containing protein</fullName>
    </recommendedName>
</protein>
<dbReference type="InterPro" id="IPR001647">
    <property type="entry name" value="HTH_TetR"/>
</dbReference>
<reference evidence="6 7" key="1">
    <citation type="submission" date="2023-07" db="EMBL/GenBank/DDBJ databases">
        <authorList>
            <person name="Peeters C."/>
        </authorList>
    </citation>
    <scope>NUCLEOTIDE SEQUENCE [LARGE SCALE GENOMIC DNA]</scope>
    <source>
        <strain evidence="6 7">LMG 18101</strain>
    </source>
</reference>
<accession>A0ABN9JVV5</accession>
<dbReference type="SUPFAM" id="SSF48498">
    <property type="entry name" value="Tetracyclin repressor-like, C-terminal domain"/>
    <property type="match status" value="1"/>
</dbReference>
<dbReference type="PROSITE" id="PS50977">
    <property type="entry name" value="HTH_TETR_2"/>
    <property type="match status" value="1"/>
</dbReference>
<keyword evidence="2 4" id="KW-0238">DNA-binding</keyword>
<dbReference type="InterPro" id="IPR036271">
    <property type="entry name" value="Tet_transcr_reg_TetR-rel_C_sf"/>
</dbReference>
<feature type="domain" description="HTH tetR-type" evidence="5">
    <location>
        <begin position="15"/>
        <end position="74"/>
    </location>
</feature>
<dbReference type="Pfam" id="PF00440">
    <property type="entry name" value="TetR_N"/>
    <property type="match status" value="1"/>
</dbReference>
<feature type="DNA-binding region" description="H-T-H motif" evidence="4">
    <location>
        <begin position="37"/>
        <end position="56"/>
    </location>
</feature>
<evidence type="ECO:0000256" key="1">
    <source>
        <dbReference type="ARBA" id="ARBA00023015"/>
    </source>
</evidence>
<dbReference type="SUPFAM" id="SSF46689">
    <property type="entry name" value="Homeodomain-like"/>
    <property type="match status" value="1"/>
</dbReference>
<comment type="caution">
    <text evidence="6">The sequence shown here is derived from an EMBL/GenBank/DDBJ whole genome shotgun (WGS) entry which is preliminary data.</text>
</comment>
<dbReference type="Pfam" id="PF21597">
    <property type="entry name" value="TetR_C_43"/>
    <property type="match status" value="1"/>
</dbReference>
<evidence type="ECO:0000256" key="3">
    <source>
        <dbReference type="ARBA" id="ARBA00023163"/>
    </source>
</evidence>
<evidence type="ECO:0000256" key="4">
    <source>
        <dbReference type="PROSITE-ProRule" id="PRU00335"/>
    </source>
</evidence>
<dbReference type="PANTHER" id="PTHR30055:SF234">
    <property type="entry name" value="HTH-TYPE TRANSCRIPTIONAL REGULATOR BETI"/>
    <property type="match status" value="1"/>
</dbReference>
<dbReference type="EMBL" id="CATZLL010000018">
    <property type="protein sequence ID" value="CAJ0821507.1"/>
    <property type="molecule type" value="Genomic_DNA"/>
</dbReference>
<proteinExistence type="predicted"/>
<sequence length="198" mass="21472">MAEKITSRKPRADAERNRQRLLDVAKAAFAQKGVSASLEDIAREAGLGIGTLYRHFPTREALIDEIYRDEGNRLVEAAQQLSAQLAPLDAIQAWLLLFIGYLSNKQIHADVLNCMVSGEDGEGGDRLCTLSAEAIVEALTLLLQRARKAGEILHPIEPLELLCAIAGVATFGADTDWEAGAKRLVALMVSGLRNPMPV</sequence>
<keyword evidence="1" id="KW-0805">Transcription regulation</keyword>
<evidence type="ECO:0000313" key="6">
    <source>
        <dbReference type="EMBL" id="CAJ0821507.1"/>
    </source>
</evidence>
<evidence type="ECO:0000313" key="7">
    <source>
        <dbReference type="Proteomes" id="UP001189757"/>
    </source>
</evidence>
<dbReference type="Gene3D" id="1.10.357.10">
    <property type="entry name" value="Tetracycline Repressor, domain 2"/>
    <property type="match status" value="1"/>
</dbReference>
<dbReference type="InterPro" id="IPR049445">
    <property type="entry name" value="TetR_SbtR-like_C"/>
</dbReference>
<dbReference type="InterPro" id="IPR050109">
    <property type="entry name" value="HTH-type_TetR-like_transc_reg"/>
</dbReference>
<dbReference type="PRINTS" id="PR00455">
    <property type="entry name" value="HTHTETR"/>
</dbReference>
<dbReference type="Proteomes" id="UP001189757">
    <property type="component" value="Unassembled WGS sequence"/>
</dbReference>
<evidence type="ECO:0000256" key="2">
    <source>
        <dbReference type="ARBA" id="ARBA00023125"/>
    </source>
</evidence>
<dbReference type="InterPro" id="IPR009057">
    <property type="entry name" value="Homeodomain-like_sf"/>
</dbReference>
<organism evidence="6 7">
    <name type="scientific">Ralstonia flaminis</name>
    <dbReference type="NCBI Taxonomy" id="3058597"/>
    <lineage>
        <taxon>Bacteria</taxon>
        <taxon>Pseudomonadati</taxon>
        <taxon>Pseudomonadota</taxon>
        <taxon>Betaproteobacteria</taxon>
        <taxon>Burkholderiales</taxon>
        <taxon>Burkholderiaceae</taxon>
        <taxon>Ralstonia</taxon>
    </lineage>
</organism>
<keyword evidence="3" id="KW-0804">Transcription</keyword>
<name>A0ABN9JVV5_9RALS</name>